<dbReference type="GO" id="GO:0061929">
    <property type="term" value="F:gamma-glutamylaminecyclotransferase activity"/>
    <property type="evidence" value="ECO:0007669"/>
    <property type="project" value="UniProtKB-UniRule"/>
</dbReference>
<evidence type="ECO:0000256" key="5">
    <source>
        <dbReference type="RuleBase" id="RU367036"/>
    </source>
</evidence>
<dbReference type="SUPFAM" id="SSF110857">
    <property type="entry name" value="Gamma-glutamyl cyclotransferase-like"/>
    <property type="match status" value="1"/>
</dbReference>
<dbReference type="EC" id="4.3.2.8" evidence="5"/>
<accession>A0A7N9D0S6</accession>
<evidence type="ECO:0000259" key="7">
    <source>
        <dbReference type="Pfam" id="PF06094"/>
    </source>
</evidence>
<dbReference type="Proteomes" id="UP000233100">
    <property type="component" value="Chromosome 17"/>
</dbReference>
<reference evidence="8" key="3">
    <citation type="submission" date="2025-09" db="UniProtKB">
        <authorList>
            <consortium name="Ensembl"/>
        </authorList>
    </citation>
    <scope>IDENTIFICATION</scope>
</reference>
<proteinExistence type="inferred from homology"/>
<evidence type="ECO:0000313" key="9">
    <source>
        <dbReference type="Proteomes" id="UP000233100"/>
    </source>
</evidence>
<dbReference type="Pfam" id="PF06094">
    <property type="entry name" value="GGACT"/>
    <property type="match status" value="1"/>
</dbReference>
<dbReference type="InterPro" id="IPR036568">
    <property type="entry name" value="GGCT-like_sf"/>
</dbReference>
<protein>
    <recommendedName>
        <fullName evidence="5">Gamma-glutamylaminecyclotransferase</fullName>
        <ecNumber evidence="5">4.3.2.8</ecNumber>
    </recommendedName>
</protein>
<dbReference type="InterPro" id="IPR013024">
    <property type="entry name" value="GGCT-like"/>
</dbReference>
<name>A0A7N9D0S6_MACFA</name>
<dbReference type="Gene3D" id="3.10.490.10">
    <property type="entry name" value="Gamma-glutamyl cyclotransferase-like"/>
    <property type="match status" value="1"/>
</dbReference>
<evidence type="ECO:0000256" key="1">
    <source>
        <dbReference type="ARBA" id="ARBA00001684"/>
    </source>
</evidence>
<evidence type="ECO:0000256" key="4">
    <source>
        <dbReference type="PIRSR" id="PIRSR639126-1"/>
    </source>
</evidence>
<feature type="active site" description="Proton acceptor" evidence="4">
    <location>
        <position position="131"/>
    </location>
</feature>
<dbReference type="InterPro" id="IPR009288">
    <property type="entry name" value="AIG2-like_dom"/>
</dbReference>
<comment type="similarity">
    <text evidence="2 5">Belongs to the gamma-glutamylcyclotransferase family.</text>
</comment>
<feature type="compositionally biased region" description="Polar residues" evidence="6">
    <location>
        <begin position="209"/>
        <end position="224"/>
    </location>
</feature>
<dbReference type="Ensembl" id="ENSMFAT00000092616.1">
    <property type="protein sequence ID" value="ENSMFAP00000058597.1"/>
    <property type="gene ID" value="ENSMFAG00000056070.1"/>
</dbReference>
<feature type="compositionally biased region" description="Low complexity" evidence="6">
    <location>
        <begin position="168"/>
        <end position="198"/>
    </location>
</feature>
<comment type="function">
    <text evidence="5">Catalyzes the formation of 5-oxo-L-proline from L-gamma-glutamyl-L-epsilon-lysine.</text>
</comment>
<comment type="catalytic activity">
    <reaction evidence="1 5">
        <text>epsilon-(gamma-L-glutamyl)-L-lysine = 5-oxo-L-proline + L-lysine</text>
        <dbReference type="Rhea" id="RHEA:16961"/>
        <dbReference type="ChEBI" id="CHEBI:32551"/>
        <dbReference type="ChEBI" id="CHEBI:58402"/>
        <dbReference type="ChEBI" id="CHEBI:133752"/>
        <dbReference type="EC" id="4.3.2.8"/>
    </reaction>
</comment>
<organism evidence="8 9">
    <name type="scientific">Macaca fascicularis</name>
    <name type="common">Crab-eating macaque</name>
    <name type="synonym">Cynomolgus monkey</name>
    <dbReference type="NCBI Taxonomy" id="9541"/>
    <lineage>
        <taxon>Eukaryota</taxon>
        <taxon>Metazoa</taxon>
        <taxon>Chordata</taxon>
        <taxon>Craniata</taxon>
        <taxon>Vertebrata</taxon>
        <taxon>Euteleostomi</taxon>
        <taxon>Mammalia</taxon>
        <taxon>Eutheria</taxon>
        <taxon>Euarchontoglires</taxon>
        <taxon>Primates</taxon>
        <taxon>Haplorrhini</taxon>
        <taxon>Catarrhini</taxon>
        <taxon>Cercopithecidae</taxon>
        <taxon>Cercopithecinae</taxon>
        <taxon>Macaca</taxon>
    </lineage>
</organism>
<keyword evidence="3 5" id="KW-0456">Lyase</keyword>
<dbReference type="PANTHER" id="PTHR12510">
    <property type="entry name" value="TROPONIN C-AKIN-1 PROTEIN"/>
    <property type="match status" value="1"/>
</dbReference>
<keyword evidence="9" id="KW-1185">Reference proteome</keyword>
<sequence>HPSGNSELKPGFSLQLDNRCLQKSALEGGHLTWNLRNFRTHRTRAENSELCPDGPRLPVRHLEAGSAQPQGPVGRRPRLRSLRRGAAGPLPAGDRGEHNIPWLLHLPGSGSLEGEVYTVDERMLRFLDDFENCPALYQRTALQVELLEGGPGRRSRRRPLRCSASCTAGPPSRRSGLSSRTTTATTPRGRTGCATTPGRTDKGGRQGGPTPTNSKVVPSHLSTW</sequence>
<dbReference type="CDD" id="cd06661">
    <property type="entry name" value="GGCT_like"/>
    <property type="match status" value="1"/>
</dbReference>
<dbReference type="GO" id="GO:0005829">
    <property type="term" value="C:cytosol"/>
    <property type="evidence" value="ECO:0007669"/>
    <property type="project" value="TreeGrafter"/>
</dbReference>
<evidence type="ECO:0000256" key="2">
    <source>
        <dbReference type="ARBA" id="ARBA00008861"/>
    </source>
</evidence>
<reference evidence="8" key="2">
    <citation type="submission" date="2025-08" db="UniProtKB">
        <authorList>
            <consortium name="Ensembl"/>
        </authorList>
    </citation>
    <scope>IDENTIFICATION</scope>
</reference>
<dbReference type="GO" id="GO:0042219">
    <property type="term" value="P:modified amino acid catabolic process"/>
    <property type="evidence" value="ECO:0007669"/>
    <property type="project" value="UniProtKB-UniRule"/>
</dbReference>
<dbReference type="AlphaFoldDB" id="A0A7N9D0S6"/>
<evidence type="ECO:0000256" key="6">
    <source>
        <dbReference type="SAM" id="MobiDB-lite"/>
    </source>
</evidence>
<dbReference type="PANTHER" id="PTHR12510:SF4">
    <property type="entry name" value="GAMMA-GLUTAMYLAMINECYCLOTRANSFERASE"/>
    <property type="match status" value="1"/>
</dbReference>
<evidence type="ECO:0000313" key="8">
    <source>
        <dbReference type="Ensembl" id="ENSMFAP00000058597.1"/>
    </source>
</evidence>
<reference evidence="8 9" key="1">
    <citation type="submission" date="2013-03" db="EMBL/GenBank/DDBJ databases">
        <authorList>
            <person name="Warren W."/>
            <person name="Wilson R.K."/>
        </authorList>
    </citation>
    <scope>NUCLEOTIDE SEQUENCE</scope>
</reference>
<feature type="region of interest" description="Disordered" evidence="6">
    <location>
        <begin position="150"/>
        <end position="224"/>
    </location>
</feature>
<feature type="domain" description="Gamma-glutamylcyclotransferase AIG2-like" evidence="7">
    <location>
        <begin position="98"/>
        <end position="149"/>
    </location>
</feature>
<dbReference type="InterPro" id="IPR039126">
    <property type="entry name" value="GGACT"/>
</dbReference>
<evidence type="ECO:0000256" key="3">
    <source>
        <dbReference type="ARBA" id="ARBA00023239"/>
    </source>
</evidence>